<protein>
    <submittedName>
        <fullName evidence="1">Uncharacterized protein</fullName>
    </submittedName>
</protein>
<dbReference type="Proteomes" id="UP000663848">
    <property type="component" value="Unassembled WGS sequence"/>
</dbReference>
<feature type="non-terminal residue" evidence="1">
    <location>
        <position position="1"/>
    </location>
</feature>
<proteinExistence type="predicted"/>
<dbReference type="AlphaFoldDB" id="A0A821YMC8"/>
<accession>A0A821YMC8</accession>
<organism evidence="1 2">
    <name type="scientific">Rotaria socialis</name>
    <dbReference type="NCBI Taxonomy" id="392032"/>
    <lineage>
        <taxon>Eukaryota</taxon>
        <taxon>Metazoa</taxon>
        <taxon>Spiralia</taxon>
        <taxon>Gnathifera</taxon>
        <taxon>Rotifera</taxon>
        <taxon>Eurotatoria</taxon>
        <taxon>Bdelloidea</taxon>
        <taxon>Philodinida</taxon>
        <taxon>Philodinidae</taxon>
        <taxon>Rotaria</taxon>
    </lineage>
</organism>
<gene>
    <name evidence="1" type="ORF">QYT958_LOCUS34724</name>
</gene>
<name>A0A821YMC8_9BILA</name>
<comment type="caution">
    <text evidence="1">The sequence shown here is derived from an EMBL/GenBank/DDBJ whole genome shotgun (WGS) entry which is preliminary data.</text>
</comment>
<dbReference type="EMBL" id="CAJOBR010025318">
    <property type="protein sequence ID" value="CAF4965807.1"/>
    <property type="molecule type" value="Genomic_DNA"/>
</dbReference>
<sequence length="108" mass="12787">MLNINAFFEFKQRTRHIYSFQLAQLIYHSQHLHDYYTLPPNIGTESNRRTSTPSSNDPLVAEKIDASIRDTNTLQSDNYKRWNWDLILALLKDFPKQANQVQGDLYER</sequence>
<reference evidence="1" key="1">
    <citation type="submission" date="2021-02" db="EMBL/GenBank/DDBJ databases">
        <authorList>
            <person name="Nowell W R."/>
        </authorList>
    </citation>
    <scope>NUCLEOTIDE SEQUENCE</scope>
</reference>
<evidence type="ECO:0000313" key="1">
    <source>
        <dbReference type="EMBL" id="CAF4965807.1"/>
    </source>
</evidence>
<evidence type="ECO:0000313" key="2">
    <source>
        <dbReference type="Proteomes" id="UP000663848"/>
    </source>
</evidence>